<accession>G0LLH8</accession>
<dbReference type="KEGG" id="hwc:Hqrw_2986"/>
<dbReference type="GeneID" id="12447761"/>
<dbReference type="InterPro" id="IPR050114">
    <property type="entry name" value="UPF0173_UPF0282_UlaG_hydrolase"/>
</dbReference>
<dbReference type="HOGENOM" id="CLU_070010_0_1_2"/>
<reference evidence="1 2" key="1">
    <citation type="journal article" date="2011" name="PLoS ONE">
        <title>Haloquadratum walsbyi: limited diversity in a global pond.</title>
        <authorList>
            <person name="Dyall-Smith M."/>
            <person name="Pfeiffer F."/>
            <person name="Klee K."/>
            <person name="Palm P."/>
            <person name="Gross K."/>
            <person name="Schuster S.C."/>
            <person name="Rampp M."/>
            <person name="Oesterhelt D."/>
        </authorList>
    </citation>
    <scope>NUCLEOTIDE SEQUENCE [LARGE SCALE GENOMIC DNA]</scope>
    <source>
        <strain evidence="2">DSM 16854 / JCM 12705 / C23</strain>
    </source>
</reference>
<dbReference type="AlphaFoldDB" id="G0LLH8"/>
<dbReference type="SUPFAM" id="SSF56281">
    <property type="entry name" value="Metallo-hydrolase/oxidoreductase"/>
    <property type="match status" value="1"/>
</dbReference>
<dbReference type="PANTHER" id="PTHR43546">
    <property type="entry name" value="UPF0173 METAL-DEPENDENT HYDROLASE MJ1163-RELATED"/>
    <property type="match status" value="1"/>
</dbReference>
<proteinExistence type="predicted"/>
<protein>
    <submittedName>
        <fullName evidence="1">Metal-dependent hydrolase domain protein</fullName>
    </submittedName>
</protein>
<dbReference type="PANTHER" id="PTHR43546:SF8">
    <property type="entry name" value="METALLO-BETA-LACTAMASE DOMAIN-CONTAINING PROTEIN"/>
    <property type="match status" value="1"/>
</dbReference>
<organism evidence="1 2">
    <name type="scientific">Haloquadratum walsbyi (strain DSM 16854 / JCM 12705 / C23)</name>
    <dbReference type="NCBI Taxonomy" id="768065"/>
    <lineage>
        <taxon>Archaea</taxon>
        <taxon>Methanobacteriati</taxon>
        <taxon>Methanobacteriota</taxon>
        <taxon>Stenosarchaea group</taxon>
        <taxon>Halobacteria</taxon>
        <taxon>Halobacteriales</taxon>
        <taxon>Haloferacaceae</taxon>
        <taxon>Haloquadratum</taxon>
    </lineage>
</organism>
<dbReference type="Pfam" id="PF13483">
    <property type="entry name" value="Lactamase_B_3"/>
    <property type="match status" value="1"/>
</dbReference>
<dbReference type="Gene3D" id="3.60.15.10">
    <property type="entry name" value="Ribonuclease Z/Hydroxyacylglutathione hydrolase-like"/>
    <property type="match status" value="1"/>
</dbReference>
<dbReference type="InterPro" id="IPR036866">
    <property type="entry name" value="RibonucZ/Hydroxyglut_hydro"/>
</dbReference>
<dbReference type="OrthoDB" id="337606at2157"/>
<dbReference type="GO" id="GO:0016787">
    <property type="term" value="F:hydrolase activity"/>
    <property type="evidence" value="ECO:0007669"/>
    <property type="project" value="UniProtKB-KW"/>
</dbReference>
<dbReference type="EMBL" id="FR746099">
    <property type="protein sequence ID" value="CCC40784.1"/>
    <property type="molecule type" value="Genomic_DNA"/>
</dbReference>
<keyword evidence="1" id="KW-0378">Hydrolase</keyword>
<sequence length="238" mass="25860">MTVRIESLSISWLGYATVRIESADGFVTYIDPGRYGVLDNYYAHDGDLVVVTHNHHYDSDAINQVADETATIVAFEGIKTEQIDRDVTAVSNLSYDTIRIDAESHCVVGPVDIWSLPAYNDPDGPTAEADGSVVHPRGLGCGYRLSINNLSIFWPGDSDVLTGFQRLPVDVFLANIGGSVVMNRHAAASLTAALDPQLTIPIHYDTIDLLSTDADAFVIDVAQQNCPVVIEDPNERPT</sequence>
<dbReference type="RefSeq" id="WP_014556318.1">
    <property type="nucleotide sequence ID" value="NC_017459.1"/>
</dbReference>
<evidence type="ECO:0000313" key="2">
    <source>
        <dbReference type="Proteomes" id="UP000007954"/>
    </source>
</evidence>
<gene>
    <name evidence="1" type="ordered locus">Hqrw_2986</name>
</gene>
<evidence type="ECO:0000313" key="1">
    <source>
        <dbReference type="EMBL" id="CCC40784.1"/>
    </source>
</evidence>
<dbReference type="Proteomes" id="UP000007954">
    <property type="component" value="Chromosome"/>
</dbReference>
<name>G0LLH8_HALWC</name>